<protein>
    <submittedName>
        <fullName evidence="2">ZP domain-containing protein</fullName>
    </submittedName>
</protein>
<accession>A0AC35U0R5</accession>
<sequence length="568" mass="64065">MIKIVFIFLSFLFQIWGDDGLGKSIFLDNGIVSEAVIDHCLATNKADIMLLIETSQYVDSISFNIIKKFGTKMVERLNISDGGNHLGLVVFSDKASLLLKLSQHGDIIKHKIESLTNTDIMKEPAVGRALKFSKDIFLSTNTRPKIPKLLFVITSGTSTDDIIPHSEQLQKDNYLVYAIGLSKQIDINHLVAISGNKNRTFYLTQQTEPDQRLVDSLTWSACKSDYRPPQPELICGKKGIGIRGGTQKDFDGHIFVLDHFNEGECKKSAVDFDDPRSISLSVPFHSCGVKRWRSLEPRGMHVEVTVVIMFHHTFMTGIDQVMKLKCFYHEGTKSLQSNIKVDDIEFVGFTQGKYSIPSCTYHLRRENPNGEIVSVGSVGDKVWHRWECKEEGDSQVYGMLVHDCFVQNNKGEMITILDKNGCTVDETLLDTPVYDKDMQIALTKSEIFKFADKNALQFQCKITLCHRKDNGCDTFSPPKCNQVANLTRIKRKSLESFDVISDPIEVMSKKWTPSSCEVPQFGNNLIGPLIASNLFFVAALLMLFIYFTQRKKPIRMASRIFLVSPASN</sequence>
<evidence type="ECO:0000313" key="1">
    <source>
        <dbReference type="Proteomes" id="UP000095286"/>
    </source>
</evidence>
<dbReference type="WBParaSite" id="RSKR_0000638800.1">
    <property type="protein sequence ID" value="RSKR_0000638800.1"/>
    <property type="gene ID" value="RSKR_0000638800"/>
</dbReference>
<evidence type="ECO:0000313" key="2">
    <source>
        <dbReference type="WBParaSite" id="RSKR_0000638800.1"/>
    </source>
</evidence>
<dbReference type="Proteomes" id="UP000095286">
    <property type="component" value="Unplaced"/>
</dbReference>
<organism evidence="1 2">
    <name type="scientific">Rhabditophanes sp. KR3021</name>
    <dbReference type="NCBI Taxonomy" id="114890"/>
    <lineage>
        <taxon>Eukaryota</taxon>
        <taxon>Metazoa</taxon>
        <taxon>Ecdysozoa</taxon>
        <taxon>Nematoda</taxon>
        <taxon>Chromadorea</taxon>
        <taxon>Rhabditida</taxon>
        <taxon>Tylenchina</taxon>
        <taxon>Panagrolaimomorpha</taxon>
        <taxon>Strongyloidoidea</taxon>
        <taxon>Alloionematidae</taxon>
        <taxon>Rhabditophanes</taxon>
    </lineage>
</organism>
<proteinExistence type="predicted"/>
<name>A0AC35U0R5_9BILA</name>
<reference evidence="2" key="1">
    <citation type="submission" date="2016-11" db="UniProtKB">
        <authorList>
            <consortium name="WormBaseParasite"/>
        </authorList>
    </citation>
    <scope>IDENTIFICATION</scope>
    <source>
        <strain evidence="2">KR3021</strain>
    </source>
</reference>